<dbReference type="CDD" id="cd12432">
    <property type="entry name" value="RRM_ACINU"/>
    <property type="match status" value="1"/>
</dbReference>
<dbReference type="PROSITE" id="PS50800">
    <property type="entry name" value="SAP"/>
    <property type="match status" value="1"/>
</dbReference>
<keyword evidence="1" id="KW-0694">RNA-binding</keyword>
<dbReference type="InterPro" id="IPR003034">
    <property type="entry name" value="SAP_dom"/>
</dbReference>
<evidence type="ECO:0000313" key="6">
    <source>
        <dbReference type="Proteomes" id="UP000646827"/>
    </source>
</evidence>
<organism evidence="5 6">
    <name type="scientific">Circinella minor</name>
    <dbReference type="NCBI Taxonomy" id="1195481"/>
    <lineage>
        <taxon>Eukaryota</taxon>
        <taxon>Fungi</taxon>
        <taxon>Fungi incertae sedis</taxon>
        <taxon>Mucoromycota</taxon>
        <taxon>Mucoromycotina</taxon>
        <taxon>Mucoromycetes</taxon>
        <taxon>Mucorales</taxon>
        <taxon>Lichtheimiaceae</taxon>
        <taxon>Circinella</taxon>
    </lineage>
</organism>
<dbReference type="GO" id="GO:0003723">
    <property type="term" value="F:RNA binding"/>
    <property type="evidence" value="ECO:0007669"/>
    <property type="project" value="UniProtKB-UniRule"/>
</dbReference>
<feature type="domain" description="SAP" evidence="4">
    <location>
        <begin position="6"/>
        <end position="40"/>
    </location>
</feature>
<proteinExistence type="predicted"/>
<feature type="compositionally biased region" description="Low complexity" evidence="2">
    <location>
        <begin position="125"/>
        <end position="141"/>
    </location>
</feature>
<evidence type="ECO:0000256" key="1">
    <source>
        <dbReference type="PROSITE-ProRule" id="PRU00176"/>
    </source>
</evidence>
<dbReference type="EMBL" id="JAEPRB010000333">
    <property type="protein sequence ID" value="KAG2217050.1"/>
    <property type="molecule type" value="Genomic_DNA"/>
</dbReference>
<dbReference type="PROSITE" id="PS50102">
    <property type="entry name" value="RRM"/>
    <property type="match status" value="1"/>
</dbReference>
<evidence type="ECO:0000256" key="2">
    <source>
        <dbReference type="SAM" id="MobiDB-lite"/>
    </source>
</evidence>
<dbReference type="SUPFAM" id="SSF54928">
    <property type="entry name" value="RNA-binding domain, RBD"/>
    <property type="match status" value="1"/>
</dbReference>
<feature type="compositionally biased region" description="Basic and acidic residues" evidence="2">
    <location>
        <begin position="201"/>
        <end position="213"/>
    </location>
</feature>
<name>A0A8H7RUT1_9FUNG</name>
<feature type="compositionally biased region" description="Basic and acidic residues" evidence="2">
    <location>
        <begin position="158"/>
        <end position="181"/>
    </location>
</feature>
<feature type="domain" description="RRM" evidence="3">
    <location>
        <begin position="246"/>
        <end position="321"/>
    </location>
</feature>
<dbReference type="InterPro" id="IPR036361">
    <property type="entry name" value="SAP_dom_sf"/>
</dbReference>
<dbReference type="PANTHER" id="PTHR47031">
    <property type="entry name" value="SAP DNA-BINDING DOMAIN-CONTAINING PROTEIN"/>
    <property type="match status" value="1"/>
</dbReference>
<dbReference type="SUPFAM" id="SSF68906">
    <property type="entry name" value="SAP domain"/>
    <property type="match status" value="1"/>
</dbReference>
<gene>
    <name evidence="5" type="ORF">INT45_010254</name>
</gene>
<dbReference type="InterPro" id="IPR035979">
    <property type="entry name" value="RBD_domain_sf"/>
</dbReference>
<dbReference type="PANTHER" id="PTHR47031:SF3">
    <property type="entry name" value="SAP DOMAIN-CONTAINING PROTEIN"/>
    <property type="match status" value="1"/>
</dbReference>
<feature type="compositionally biased region" description="Acidic residues" evidence="2">
    <location>
        <begin position="182"/>
        <end position="191"/>
    </location>
</feature>
<dbReference type="Proteomes" id="UP000646827">
    <property type="component" value="Unassembled WGS sequence"/>
</dbReference>
<comment type="caution">
    <text evidence="5">The sequence shown here is derived from an EMBL/GenBank/DDBJ whole genome shotgun (WGS) entry which is preliminary data.</text>
</comment>
<feature type="compositionally biased region" description="Low complexity" evidence="2">
    <location>
        <begin position="85"/>
        <end position="98"/>
    </location>
</feature>
<keyword evidence="6" id="KW-1185">Reference proteome</keyword>
<dbReference type="InterPro" id="IPR000504">
    <property type="entry name" value="RRM_dom"/>
</dbReference>
<feature type="compositionally biased region" description="Low complexity" evidence="2">
    <location>
        <begin position="358"/>
        <end position="369"/>
    </location>
</feature>
<evidence type="ECO:0000313" key="5">
    <source>
        <dbReference type="EMBL" id="KAG2217050.1"/>
    </source>
</evidence>
<dbReference type="InterPro" id="IPR034257">
    <property type="entry name" value="Acinus_RRM"/>
</dbReference>
<dbReference type="InterPro" id="IPR032552">
    <property type="entry name" value="RSB_motif"/>
</dbReference>
<dbReference type="OrthoDB" id="5348404at2759"/>
<feature type="region of interest" description="Disordered" evidence="2">
    <location>
        <begin position="416"/>
        <end position="436"/>
    </location>
</feature>
<evidence type="ECO:0000259" key="4">
    <source>
        <dbReference type="PROSITE" id="PS50800"/>
    </source>
</evidence>
<feature type="region of interest" description="Disordered" evidence="2">
    <location>
        <begin position="354"/>
        <end position="374"/>
    </location>
</feature>
<evidence type="ECO:0000259" key="3">
    <source>
        <dbReference type="PROSITE" id="PS50102"/>
    </source>
</evidence>
<protein>
    <recommendedName>
        <fullName evidence="7">SAP domain-containing protein</fullName>
    </recommendedName>
</protein>
<dbReference type="SMART" id="SM00513">
    <property type="entry name" value="SAP"/>
    <property type="match status" value="1"/>
</dbReference>
<dbReference type="Gene3D" id="1.10.720.30">
    <property type="entry name" value="SAP domain"/>
    <property type="match status" value="1"/>
</dbReference>
<dbReference type="InterPro" id="IPR012677">
    <property type="entry name" value="Nucleotide-bd_a/b_plait_sf"/>
</dbReference>
<feature type="region of interest" description="Disordered" evidence="2">
    <location>
        <begin position="41"/>
        <end position="243"/>
    </location>
</feature>
<sequence length="467" mass="52372">MLPEDLSKLRVVDLKKELTERSLSTKGKKDELVARLQEWVDENNKDQVAGQNDQQQQEEQPQKAEESQPEPPLTTNGKDSKENDSQQILSNEQQQQEVVEAESTESVVQQPPQPETTVVEKEPTESAAPAPETETETAQAEPMEEDGKSTEQPATPIEEEKPVEDTKPEKEEKVEEKKEEESTTEPIEEDSEIKGTKRKRLEGEAEKSPEKRSKAATTEEEEQQEQKTEKEQEEQQQPGSTDVTSSAIYIKGFVRPLIIKHVQELISQYGTVKRFWMDAIKTHCYVIYESEKEAKDAYSGIDGIVFPRDTGRQVKVGGLTPEQAEILIGQEQAAASKRMKLDWEKAIDAVIKGEVLESSPGSSDQQQSGETRRHRLSGIGQITRELQKAATASVIAPTSSLPSNVEERSVHLVQTDASSGKLEQQEEPSKSSIDPLDELFKKTTALPHLYYLPISESIAKQRLEKMK</sequence>
<dbReference type="Gene3D" id="3.30.70.330">
    <property type="match status" value="1"/>
</dbReference>
<dbReference type="Pfam" id="PF16294">
    <property type="entry name" value="RSB_motif"/>
    <property type="match status" value="1"/>
</dbReference>
<dbReference type="AlphaFoldDB" id="A0A8H7RUT1"/>
<evidence type="ECO:0008006" key="7">
    <source>
        <dbReference type="Google" id="ProtNLM"/>
    </source>
</evidence>
<reference evidence="5 6" key="1">
    <citation type="submission" date="2020-12" db="EMBL/GenBank/DDBJ databases">
        <title>Metabolic potential, ecology and presence of endohyphal bacteria is reflected in genomic diversity of Mucoromycotina.</title>
        <authorList>
            <person name="Muszewska A."/>
            <person name="Okrasinska A."/>
            <person name="Steczkiewicz K."/>
            <person name="Drgas O."/>
            <person name="Orlowska M."/>
            <person name="Perlinska-Lenart U."/>
            <person name="Aleksandrzak-Piekarczyk T."/>
            <person name="Szatraj K."/>
            <person name="Zielenkiewicz U."/>
            <person name="Pilsyk S."/>
            <person name="Malc E."/>
            <person name="Mieczkowski P."/>
            <person name="Kruszewska J.S."/>
            <person name="Biernat P."/>
            <person name="Pawlowska J."/>
        </authorList>
    </citation>
    <scope>NUCLEOTIDE SEQUENCE [LARGE SCALE GENOMIC DNA]</scope>
    <source>
        <strain evidence="5 6">CBS 142.35</strain>
    </source>
</reference>
<dbReference type="Pfam" id="PF02037">
    <property type="entry name" value="SAP"/>
    <property type="match status" value="1"/>
</dbReference>
<accession>A0A8H7RUT1</accession>